<proteinExistence type="predicted"/>
<sequence length="99" mass="11077">MQSNSGLSIISKQYYEKSCCHNNNPIYVNVLGLSKKLSVSANCQRSGGTFQRMERALESICALVIPGGHFWRETSEWRILSRREVFTLSCQQNKGCGGS</sequence>
<name>A0ABR3N618_9TELE</name>
<reference evidence="1 2" key="1">
    <citation type="submission" date="2023-09" db="EMBL/GenBank/DDBJ databases">
        <authorList>
            <person name="Wang M."/>
        </authorList>
    </citation>
    <scope>NUCLEOTIDE SEQUENCE [LARGE SCALE GENOMIC DNA]</scope>
    <source>
        <strain evidence="1">GT-2023</strain>
        <tissue evidence="1">Liver</tissue>
    </source>
</reference>
<protein>
    <submittedName>
        <fullName evidence="1">Uncharacterized protein</fullName>
    </submittedName>
</protein>
<gene>
    <name evidence="1" type="ORF">QQF64_028181</name>
</gene>
<evidence type="ECO:0000313" key="1">
    <source>
        <dbReference type="EMBL" id="KAL1272319.1"/>
    </source>
</evidence>
<accession>A0ABR3N618</accession>
<dbReference type="Proteomes" id="UP001558613">
    <property type="component" value="Unassembled WGS sequence"/>
</dbReference>
<keyword evidence="2" id="KW-1185">Reference proteome</keyword>
<evidence type="ECO:0000313" key="2">
    <source>
        <dbReference type="Proteomes" id="UP001558613"/>
    </source>
</evidence>
<comment type="caution">
    <text evidence="1">The sequence shown here is derived from an EMBL/GenBank/DDBJ whole genome shotgun (WGS) entry which is preliminary data.</text>
</comment>
<organism evidence="1 2">
    <name type="scientific">Cirrhinus molitorella</name>
    <name type="common">mud carp</name>
    <dbReference type="NCBI Taxonomy" id="172907"/>
    <lineage>
        <taxon>Eukaryota</taxon>
        <taxon>Metazoa</taxon>
        <taxon>Chordata</taxon>
        <taxon>Craniata</taxon>
        <taxon>Vertebrata</taxon>
        <taxon>Euteleostomi</taxon>
        <taxon>Actinopterygii</taxon>
        <taxon>Neopterygii</taxon>
        <taxon>Teleostei</taxon>
        <taxon>Ostariophysi</taxon>
        <taxon>Cypriniformes</taxon>
        <taxon>Cyprinidae</taxon>
        <taxon>Labeoninae</taxon>
        <taxon>Labeonini</taxon>
        <taxon>Cirrhinus</taxon>
    </lineage>
</organism>
<dbReference type="EMBL" id="JAYMGO010000006">
    <property type="protein sequence ID" value="KAL1272319.1"/>
    <property type="molecule type" value="Genomic_DNA"/>
</dbReference>